<dbReference type="Proteomes" id="UP000547879">
    <property type="component" value="Unassembled WGS sequence"/>
</dbReference>
<feature type="modified residue" description="4-aspartylphosphate" evidence="4">
    <location>
        <position position="61"/>
    </location>
</feature>
<dbReference type="PROSITE" id="PS50110">
    <property type="entry name" value="RESPONSE_REGULATORY"/>
    <property type="match status" value="1"/>
</dbReference>
<feature type="domain" description="Response regulatory" evidence="5">
    <location>
        <begin position="11"/>
        <end position="124"/>
    </location>
</feature>
<evidence type="ECO:0000313" key="6">
    <source>
        <dbReference type="EMBL" id="MBB6165195.1"/>
    </source>
</evidence>
<evidence type="ECO:0000256" key="4">
    <source>
        <dbReference type="PROSITE-ProRule" id="PRU00169"/>
    </source>
</evidence>
<keyword evidence="7" id="KW-1185">Reference proteome</keyword>
<dbReference type="Gene3D" id="3.40.50.2300">
    <property type="match status" value="1"/>
</dbReference>
<dbReference type="AlphaFoldDB" id="A0A7W9YAV5"/>
<evidence type="ECO:0000256" key="3">
    <source>
        <dbReference type="ARBA" id="ARBA00023163"/>
    </source>
</evidence>
<dbReference type="PANTHER" id="PTHR44591">
    <property type="entry name" value="STRESS RESPONSE REGULATOR PROTEIN 1"/>
    <property type="match status" value="1"/>
</dbReference>
<sequence>MQQNTHEKPIVVLIVEDDALIRMDVADYISRPDITTLEAANADEALQILSERSDVDVIFTDVNMPGSMDGLQLAERVRELQSEIGIIIASGMVRVARSTLPSNAVFYEKPYDLEEVSASIRKLAHAA</sequence>
<dbReference type="GO" id="GO:0000160">
    <property type="term" value="P:phosphorelay signal transduction system"/>
    <property type="evidence" value="ECO:0007669"/>
    <property type="project" value="InterPro"/>
</dbReference>
<keyword evidence="1 4" id="KW-0597">Phosphoprotein</keyword>
<keyword evidence="3" id="KW-0804">Transcription</keyword>
<dbReference type="InterPro" id="IPR001789">
    <property type="entry name" value="Sig_transdc_resp-reg_receiver"/>
</dbReference>
<keyword evidence="2" id="KW-0805">Transcription regulation</keyword>
<organism evidence="6 7">
    <name type="scientific">Rhizobium wenxiniae</name>
    <dbReference type="NCBI Taxonomy" id="1737357"/>
    <lineage>
        <taxon>Bacteria</taxon>
        <taxon>Pseudomonadati</taxon>
        <taxon>Pseudomonadota</taxon>
        <taxon>Alphaproteobacteria</taxon>
        <taxon>Hyphomicrobiales</taxon>
        <taxon>Rhizobiaceae</taxon>
        <taxon>Rhizobium/Agrobacterium group</taxon>
        <taxon>Rhizobium</taxon>
    </lineage>
</organism>
<dbReference type="RefSeq" id="WP_280518288.1">
    <property type="nucleotide sequence ID" value="NZ_BMHW01000009.1"/>
</dbReference>
<dbReference type="InterPro" id="IPR011006">
    <property type="entry name" value="CheY-like_superfamily"/>
</dbReference>
<comment type="caution">
    <text evidence="6">The sequence shown here is derived from an EMBL/GenBank/DDBJ whole genome shotgun (WGS) entry which is preliminary data.</text>
</comment>
<accession>A0A7W9YAV5</accession>
<dbReference type="SMART" id="SM00448">
    <property type="entry name" value="REC"/>
    <property type="match status" value="1"/>
</dbReference>
<dbReference type="Pfam" id="PF00072">
    <property type="entry name" value="Response_reg"/>
    <property type="match status" value="1"/>
</dbReference>
<protein>
    <submittedName>
        <fullName evidence="6">CheY-like chemotaxis protein</fullName>
    </submittedName>
</protein>
<evidence type="ECO:0000313" key="7">
    <source>
        <dbReference type="Proteomes" id="UP000547879"/>
    </source>
</evidence>
<evidence type="ECO:0000256" key="2">
    <source>
        <dbReference type="ARBA" id="ARBA00023015"/>
    </source>
</evidence>
<dbReference type="InterPro" id="IPR050595">
    <property type="entry name" value="Bact_response_regulator"/>
</dbReference>
<gene>
    <name evidence="6" type="ORF">HNQ72_005041</name>
</gene>
<reference evidence="6 7" key="1">
    <citation type="submission" date="2020-08" db="EMBL/GenBank/DDBJ databases">
        <title>Genomic Encyclopedia of Type Strains, Phase IV (KMG-IV): sequencing the most valuable type-strain genomes for metagenomic binning, comparative biology and taxonomic classification.</title>
        <authorList>
            <person name="Goeker M."/>
        </authorList>
    </citation>
    <scope>NUCLEOTIDE SEQUENCE [LARGE SCALE GENOMIC DNA]</scope>
    <source>
        <strain evidence="6 7">DSM 100734</strain>
    </source>
</reference>
<dbReference type="PANTHER" id="PTHR44591:SF3">
    <property type="entry name" value="RESPONSE REGULATORY DOMAIN-CONTAINING PROTEIN"/>
    <property type="match status" value="1"/>
</dbReference>
<evidence type="ECO:0000256" key="1">
    <source>
        <dbReference type="ARBA" id="ARBA00022553"/>
    </source>
</evidence>
<name>A0A7W9YAV5_9HYPH</name>
<dbReference type="SUPFAM" id="SSF52172">
    <property type="entry name" value="CheY-like"/>
    <property type="match status" value="1"/>
</dbReference>
<proteinExistence type="predicted"/>
<evidence type="ECO:0000259" key="5">
    <source>
        <dbReference type="PROSITE" id="PS50110"/>
    </source>
</evidence>
<dbReference type="EMBL" id="JACHEG010000008">
    <property type="protein sequence ID" value="MBB6165195.1"/>
    <property type="molecule type" value="Genomic_DNA"/>
</dbReference>